<keyword evidence="4" id="KW-1185">Reference proteome</keyword>
<dbReference type="InterPro" id="IPR045946">
    <property type="entry name" value="DUF6366"/>
</dbReference>
<comment type="caution">
    <text evidence="3">The sequence shown here is derived from an EMBL/GenBank/DDBJ whole genome shotgun (WGS) entry which is preliminary data.</text>
</comment>
<proteinExistence type="predicted"/>
<name>A0ABS6GLK4_9BACI</name>
<evidence type="ECO:0000313" key="4">
    <source>
        <dbReference type="Proteomes" id="UP000812672"/>
    </source>
</evidence>
<evidence type="ECO:0000256" key="1">
    <source>
        <dbReference type="SAM" id="MobiDB-lite"/>
    </source>
</evidence>
<feature type="compositionally biased region" description="Basic and acidic residues" evidence="1">
    <location>
        <begin position="13"/>
        <end position="29"/>
    </location>
</feature>
<organism evidence="3 4">
    <name type="scientific">Allobacillus halotolerans</name>
    <dbReference type="NCBI Taxonomy" id="570278"/>
    <lineage>
        <taxon>Bacteria</taxon>
        <taxon>Bacillati</taxon>
        <taxon>Bacillota</taxon>
        <taxon>Bacilli</taxon>
        <taxon>Bacillales</taxon>
        <taxon>Bacillaceae</taxon>
        <taxon>Allobacillus</taxon>
    </lineage>
</organism>
<keyword evidence="2" id="KW-0472">Membrane</keyword>
<keyword evidence="2" id="KW-0812">Transmembrane</keyword>
<feature type="region of interest" description="Disordered" evidence="1">
    <location>
        <begin position="1"/>
        <end position="38"/>
    </location>
</feature>
<feature type="transmembrane region" description="Helical" evidence="2">
    <location>
        <begin position="54"/>
        <end position="76"/>
    </location>
</feature>
<gene>
    <name evidence="3" type="ORF">KQ486_03005</name>
</gene>
<evidence type="ECO:0000313" key="3">
    <source>
        <dbReference type="EMBL" id="MBU6079978.1"/>
    </source>
</evidence>
<sequence length="78" mass="9066">MKIRWDQVGSEHGTPEKRRERLRQQEWKDNPQGVSKDSWERGRHGSLVDLVGALSWKGTGILLLVMILGFIVYAVFFR</sequence>
<protein>
    <recommendedName>
        <fullName evidence="5">Phage capsid protein</fullName>
    </recommendedName>
</protein>
<dbReference type="Proteomes" id="UP000812672">
    <property type="component" value="Unassembled WGS sequence"/>
</dbReference>
<accession>A0ABS6GLK4</accession>
<evidence type="ECO:0008006" key="5">
    <source>
        <dbReference type="Google" id="ProtNLM"/>
    </source>
</evidence>
<evidence type="ECO:0000256" key="2">
    <source>
        <dbReference type="SAM" id="Phobius"/>
    </source>
</evidence>
<dbReference type="EMBL" id="JAHLZF010000003">
    <property type="protein sequence ID" value="MBU6079978.1"/>
    <property type="molecule type" value="Genomic_DNA"/>
</dbReference>
<keyword evidence="2" id="KW-1133">Transmembrane helix</keyword>
<dbReference type="Pfam" id="PF19893">
    <property type="entry name" value="DUF6366"/>
    <property type="match status" value="1"/>
</dbReference>
<reference evidence="3 4" key="1">
    <citation type="journal article" date="2011" name="Int. J. Syst. Evol. Microbiol.">
        <title>Allobacillus halotolerans gen. nov., sp. nov. isolated from shrimp paste.</title>
        <authorList>
            <person name="Sheu S.Y."/>
            <person name="Arun A.B."/>
            <person name="Jiang S.R."/>
            <person name="Young C.C."/>
            <person name="Chen W.M."/>
        </authorList>
    </citation>
    <scope>NUCLEOTIDE SEQUENCE [LARGE SCALE GENOMIC DNA]</scope>
    <source>
        <strain evidence="3 4">LMG 24826</strain>
    </source>
</reference>